<dbReference type="Gene3D" id="1.25.40.420">
    <property type="match status" value="2"/>
</dbReference>
<dbReference type="SMART" id="SM00875">
    <property type="entry name" value="BACK"/>
    <property type="match status" value="2"/>
</dbReference>
<dbReference type="InterPro" id="IPR011705">
    <property type="entry name" value="BACK"/>
</dbReference>
<dbReference type="Gene3D" id="2.120.10.80">
    <property type="entry name" value="Kelch-type beta propeller"/>
    <property type="match status" value="4"/>
</dbReference>
<evidence type="ECO:0000313" key="6">
    <source>
        <dbReference type="Proteomes" id="UP000054843"/>
    </source>
</evidence>
<dbReference type="Gene3D" id="3.30.710.10">
    <property type="entry name" value="Potassium Channel Kv1.1, Chain A"/>
    <property type="match status" value="2"/>
</dbReference>
<reference evidence="5 6" key="1">
    <citation type="submission" date="2015-01" db="EMBL/GenBank/DDBJ databases">
        <title>Evolution of Trichinella species and genotypes.</title>
        <authorList>
            <person name="Korhonen P.K."/>
            <person name="Edoardo P."/>
            <person name="Giuseppe L.R."/>
            <person name="Gasser R.B."/>
        </authorList>
    </citation>
    <scope>NUCLEOTIDE SEQUENCE [LARGE SCALE GENOMIC DNA]</scope>
    <source>
        <strain evidence="5">ISS1980</strain>
    </source>
</reference>
<dbReference type="Proteomes" id="UP000054843">
    <property type="component" value="Unassembled WGS sequence"/>
</dbReference>
<dbReference type="InterPro" id="IPR006652">
    <property type="entry name" value="Kelch_1"/>
</dbReference>
<feature type="domain" description="BACK" evidence="4">
    <location>
        <begin position="740"/>
        <end position="839"/>
    </location>
</feature>
<dbReference type="Pfam" id="PF07707">
    <property type="entry name" value="BACK"/>
    <property type="match status" value="2"/>
</dbReference>
<protein>
    <submittedName>
        <fullName evidence="5">Kelch-like protein 5</fullName>
    </submittedName>
</protein>
<keyword evidence="2" id="KW-0677">Repeat</keyword>
<dbReference type="InterPro" id="IPR011333">
    <property type="entry name" value="SKP1/BTB/POZ_sf"/>
</dbReference>
<dbReference type="SUPFAM" id="SSF50965">
    <property type="entry name" value="Galactose oxidase, central domain"/>
    <property type="match status" value="2"/>
</dbReference>
<dbReference type="InterPro" id="IPR011043">
    <property type="entry name" value="Gal_Oxase/kelch_b-propeller"/>
</dbReference>
<dbReference type="EMBL" id="JYDO01000140">
    <property type="protein sequence ID" value="KRZ69265.1"/>
    <property type="molecule type" value="Genomic_DNA"/>
</dbReference>
<dbReference type="Pfam" id="PF01344">
    <property type="entry name" value="Kelch_1"/>
    <property type="match status" value="4"/>
</dbReference>
<evidence type="ECO:0000256" key="2">
    <source>
        <dbReference type="ARBA" id="ARBA00022737"/>
    </source>
</evidence>
<feature type="region of interest" description="Disordered" evidence="3">
    <location>
        <begin position="1"/>
        <end position="25"/>
    </location>
</feature>
<organism evidence="5 6">
    <name type="scientific">Trichinella papuae</name>
    <dbReference type="NCBI Taxonomy" id="268474"/>
    <lineage>
        <taxon>Eukaryota</taxon>
        <taxon>Metazoa</taxon>
        <taxon>Ecdysozoa</taxon>
        <taxon>Nematoda</taxon>
        <taxon>Enoplea</taxon>
        <taxon>Dorylaimia</taxon>
        <taxon>Trichinellida</taxon>
        <taxon>Trichinellidae</taxon>
        <taxon>Trichinella</taxon>
    </lineage>
</organism>
<keyword evidence="1" id="KW-0880">Kelch repeat</keyword>
<dbReference type="InterPro" id="IPR015915">
    <property type="entry name" value="Kelch-typ_b-propeller"/>
</dbReference>
<evidence type="ECO:0000259" key="4">
    <source>
        <dbReference type="SMART" id="SM00875"/>
    </source>
</evidence>
<dbReference type="STRING" id="268474.A0A0V1MBM1"/>
<evidence type="ECO:0000313" key="5">
    <source>
        <dbReference type="EMBL" id="KRZ69265.1"/>
    </source>
</evidence>
<dbReference type="PANTHER" id="PTHR45632">
    <property type="entry name" value="LD33804P"/>
    <property type="match status" value="1"/>
</dbReference>
<keyword evidence="6" id="KW-1185">Reference proteome</keyword>
<name>A0A0V1MBM1_9BILA</name>
<evidence type="ECO:0000256" key="1">
    <source>
        <dbReference type="ARBA" id="ARBA00022441"/>
    </source>
</evidence>
<accession>A0A0V1MBM1</accession>
<comment type="caution">
    <text evidence="5">The sequence shown here is derived from an EMBL/GenBank/DDBJ whole genome shotgun (WGS) entry which is preliminary data.</text>
</comment>
<proteinExistence type="predicted"/>
<dbReference type="PANTHER" id="PTHR45632:SF3">
    <property type="entry name" value="KELCH-LIKE PROTEIN 32"/>
    <property type="match status" value="1"/>
</dbReference>
<evidence type="ECO:0000256" key="3">
    <source>
        <dbReference type="SAM" id="MobiDB-lite"/>
    </source>
</evidence>
<dbReference type="SMART" id="SM00612">
    <property type="entry name" value="Kelch"/>
    <property type="match status" value="10"/>
</dbReference>
<dbReference type="OrthoDB" id="5775046at2759"/>
<feature type="domain" description="BACK" evidence="4">
    <location>
        <begin position="109"/>
        <end position="208"/>
    </location>
</feature>
<dbReference type="AlphaFoldDB" id="A0A0V1MBM1"/>
<gene>
    <name evidence="5" type="primary">KLHL20</name>
    <name evidence="5" type="ORF">T10_4763</name>
</gene>
<sequence>MISNEMESFKSPFMTKKPYPNSTDLEDSTNKELQQYVEMLAIGKFGIGEISENIKLVHPYSIEENCSHFTEEHSNHVYPTLIWADLLQFQHLKAAIRRKLIDLVNCSSCISIYCLAVWLNMEEVETYTLKYIAKNVSEAFLWNEKILKLPSNQLITLLQRAMIREDLVWRVIHRWINVDREVRILKADKLLAELRLSLLSDFTYQEITTFLEEVPGQLSFENDVNAMLCFKTGALLEDEVMYSLMERNKFSYRMPSSAIIHHGGMLNNHRCSVIELYDTEMNEWHTILPQIEIRAAYHGLVLNKDDLFFVGGYKADVESSGIFSTKLKGNTQRVHCYGYFDCGFMNSAVLPFNDNILFIGGMGSDFMKNSCLMFNPVENNVHKVCSLPGVRSDMEAAQIGEYVYAVGGRLRRQLYNTIYQLNPEQQHVHQVGTMFFPAAGMGVCASDGALYILGGVSPSHYSDAVQTFDPREGTVRLLPRMIHMRAYFGVCALNNNIYAIGGYDGRNALNHVEMYDIRAGKWMMIKRLKEPRTGNKCVLLEGSDIIKRHVEPFSASQCIKLPKMESFKSSFMTKKPYPNSTDSEDSTSKELQQYVEMLAIGKFGIGEISENIKLVHPYSIEKNCSHFTGNHSNQPCVVIQLYGNGIDYIPSHSYLLEKESAHFSNWFTLYPPKGPVSAHKINFLPEHVLRYIIYFIEKREVVIYQDHVYPTLIWADLLQFYHLKAAIRRKLIDLVNCSSCISIYCLAVWFDMEEVKTYTLKYIAKNVSEAFLENEKVLNLPSSQLITLFQRPMIREDLVWRVIHRWINVDRGTRIQKADKLLDELRLSFLSDFTFKEITTFLEEVAGQLSFENDVNAMLCFKTGALVDDEVMYSLMERNKFSYRIPSSAVICHGGMLNGECSSIIELYDTEMNEWHKILPQIEIPAAYHGLVLNKDDLFFIGGYDGEVVSNGIYSIKLESNTQRVHCYGYVDCGFMNSAVIPFDDNILFIGGQGSMFCSTSCLMFNPMQNVMHKLCSLPGPRSDLEAAQVGEHVYVVGGRFHSQIYNTIHQLIPGRQHVPQVATMHFPVAGMGVCASDGALYILGGVSPSGYSDALQTFDPREGFVRLLPDMTYMRAYFGVCALNNNIYAIGGYNGINYLNNVEMYDIRAGKWMVRKCLKQPRTGNKCVLLEDSGIINELITAPRVSSDVIALL</sequence>